<protein>
    <submittedName>
        <fullName evidence="3">MGMT family protein</fullName>
    </submittedName>
</protein>
<dbReference type="Gene3D" id="1.10.10.10">
    <property type="entry name" value="Winged helix-like DNA-binding domain superfamily/Winged helix DNA-binding domain"/>
    <property type="match status" value="1"/>
</dbReference>
<sequence>MNIAKETKVKQLKIRQPTIYQDIFQVVALIPYGKVATYGQVAALAGYPRHARLVGYALNRILAPDSELPWHRVINAQGRLSLHKLDIHAEDLQRFKLEQEGVVFVEGRVNLKTFQWQP</sequence>
<gene>
    <name evidence="3" type="ORF">E2B99_02700</name>
</gene>
<evidence type="ECO:0000259" key="2">
    <source>
        <dbReference type="Pfam" id="PF01035"/>
    </source>
</evidence>
<dbReference type="GO" id="GO:0006281">
    <property type="term" value="P:DNA repair"/>
    <property type="evidence" value="ECO:0007669"/>
    <property type="project" value="InterPro"/>
</dbReference>
<dbReference type="SUPFAM" id="SSF46767">
    <property type="entry name" value="Methylated DNA-protein cysteine methyltransferase, C-terminal domain"/>
    <property type="match status" value="1"/>
</dbReference>
<dbReference type="Pfam" id="PF01035">
    <property type="entry name" value="DNA_binding_1"/>
    <property type="match status" value="1"/>
</dbReference>
<evidence type="ECO:0000313" key="4">
    <source>
        <dbReference type="Proteomes" id="UP000297834"/>
    </source>
</evidence>
<evidence type="ECO:0000313" key="3">
    <source>
        <dbReference type="EMBL" id="TEU30264.1"/>
    </source>
</evidence>
<dbReference type="OrthoDB" id="9132167at2"/>
<dbReference type="CDD" id="cd06445">
    <property type="entry name" value="ATase"/>
    <property type="match status" value="1"/>
</dbReference>
<dbReference type="STRING" id="1120977.GCA_000619845_02787"/>
<comment type="caution">
    <text evidence="3">The sequence shown here is derived from an EMBL/GenBank/DDBJ whole genome shotgun (WGS) entry which is preliminary data.</text>
</comment>
<dbReference type="EMBL" id="SNTY01000010">
    <property type="protein sequence ID" value="TEU30264.1"/>
    <property type="molecule type" value="Genomic_DNA"/>
</dbReference>
<name>A0A4Y7XET8_9GAMM</name>
<dbReference type="PANTHER" id="PTHR42942">
    <property type="entry name" value="6-O-METHYLGUANINE DNA METHYLTRANSFERASE"/>
    <property type="match status" value="1"/>
</dbReference>
<dbReference type="InterPro" id="IPR036388">
    <property type="entry name" value="WH-like_DNA-bd_sf"/>
</dbReference>
<accession>A0A4Y7XET8</accession>
<dbReference type="RefSeq" id="WP_134243445.1">
    <property type="nucleotide sequence ID" value="NZ_SNTY01000010.1"/>
</dbReference>
<keyword evidence="1" id="KW-0227">DNA damage</keyword>
<proteinExistence type="predicted"/>
<reference evidence="3 4" key="1">
    <citation type="submission" date="2019-03" db="EMBL/GenBank/DDBJ databases">
        <title>Alkanindiges illinoisensis: a potential pathogenic isolated from ascites of a gastric cancer patient with abdominal metastasis.</title>
        <authorList>
            <person name="Hu X."/>
            <person name="Yang B."/>
            <person name="Yan X."/>
            <person name="Lin L."/>
            <person name="Zhao H."/>
            <person name="Zhou F."/>
            <person name="Su B."/>
            <person name="Chen J."/>
            <person name="Rui Y."/>
            <person name="Wang Q."/>
            <person name="Zheng L."/>
        </authorList>
    </citation>
    <scope>NUCLEOTIDE SEQUENCE [LARGE SCALE GENOMIC DNA]</scope>
    <source>
        <strain evidence="3 4">NFYY 23406</strain>
    </source>
</reference>
<dbReference type="InterPro" id="IPR036217">
    <property type="entry name" value="MethylDNA_cys_MeTrfase_DNAb"/>
</dbReference>
<evidence type="ECO:0000256" key="1">
    <source>
        <dbReference type="ARBA" id="ARBA00022763"/>
    </source>
</evidence>
<organism evidence="3 4">
    <name type="scientific">Alkanindiges illinoisensis</name>
    <dbReference type="NCBI Taxonomy" id="197183"/>
    <lineage>
        <taxon>Bacteria</taxon>
        <taxon>Pseudomonadati</taxon>
        <taxon>Pseudomonadota</taxon>
        <taxon>Gammaproteobacteria</taxon>
        <taxon>Moraxellales</taxon>
        <taxon>Moraxellaceae</taxon>
        <taxon>Alkanindiges</taxon>
    </lineage>
</organism>
<feature type="domain" description="Methylated-DNA-[protein]-cysteine S-methyltransferase DNA binding" evidence="2">
    <location>
        <begin position="20"/>
        <end position="102"/>
    </location>
</feature>
<keyword evidence="4" id="KW-1185">Reference proteome</keyword>
<dbReference type="Proteomes" id="UP000297834">
    <property type="component" value="Unassembled WGS sequence"/>
</dbReference>
<dbReference type="AlphaFoldDB" id="A0A4Y7XET8"/>
<dbReference type="InterPro" id="IPR052520">
    <property type="entry name" value="ATL_DNA_repair"/>
</dbReference>
<dbReference type="GO" id="GO:0003824">
    <property type="term" value="F:catalytic activity"/>
    <property type="evidence" value="ECO:0007669"/>
    <property type="project" value="InterPro"/>
</dbReference>
<dbReference type="PANTHER" id="PTHR42942:SF1">
    <property type="entry name" value="ALKYLTRANSFERASE-LIKE PROTEIN 1"/>
    <property type="match status" value="1"/>
</dbReference>
<dbReference type="InterPro" id="IPR014048">
    <property type="entry name" value="MethylDNA_cys_MeTrfase_DNA-bd"/>
</dbReference>